<reference evidence="1" key="1">
    <citation type="submission" date="2021-12" db="EMBL/GenBank/DDBJ databases">
        <authorList>
            <person name="King R."/>
        </authorList>
    </citation>
    <scope>NUCLEOTIDE SEQUENCE</scope>
</reference>
<evidence type="ECO:0000313" key="1">
    <source>
        <dbReference type="EMBL" id="CAH0384276.1"/>
    </source>
</evidence>
<name>A0A9P0F1E2_BEMTA</name>
<accession>A0A9P0F1E2</accession>
<keyword evidence="2" id="KW-1185">Reference proteome</keyword>
<dbReference type="PANTHER" id="PTHR33053">
    <property type="entry name" value="PROTEIN, PUTATIVE-RELATED"/>
    <property type="match status" value="1"/>
</dbReference>
<organism evidence="1 2">
    <name type="scientific">Bemisia tabaci</name>
    <name type="common">Sweetpotato whitefly</name>
    <name type="synonym">Aleurodes tabaci</name>
    <dbReference type="NCBI Taxonomy" id="7038"/>
    <lineage>
        <taxon>Eukaryota</taxon>
        <taxon>Metazoa</taxon>
        <taxon>Ecdysozoa</taxon>
        <taxon>Arthropoda</taxon>
        <taxon>Hexapoda</taxon>
        <taxon>Insecta</taxon>
        <taxon>Pterygota</taxon>
        <taxon>Neoptera</taxon>
        <taxon>Paraneoptera</taxon>
        <taxon>Hemiptera</taxon>
        <taxon>Sternorrhyncha</taxon>
        <taxon>Aleyrodoidea</taxon>
        <taxon>Aleyrodidae</taxon>
        <taxon>Aleyrodinae</taxon>
        <taxon>Bemisia</taxon>
    </lineage>
</organism>
<evidence type="ECO:0000313" key="2">
    <source>
        <dbReference type="Proteomes" id="UP001152759"/>
    </source>
</evidence>
<dbReference type="PANTHER" id="PTHR33053:SF24">
    <property type="entry name" value="TRANSPOSASE DOMAIN-CONTAINING PROTEIN"/>
    <property type="match status" value="1"/>
</dbReference>
<proteinExistence type="predicted"/>
<dbReference type="AlphaFoldDB" id="A0A9P0F1E2"/>
<dbReference type="EMBL" id="OU963863">
    <property type="protein sequence ID" value="CAH0384276.1"/>
    <property type="molecule type" value="Genomic_DNA"/>
</dbReference>
<protein>
    <recommendedName>
        <fullName evidence="3">Transposase domain-containing protein</fullName>
    </recommendedName>
</protein>
<gene>
    <name evidence="1" type="ORF">BEMITA_LOCUS3626</name>
</gene>
<evidence type="ECO:0008006" key="3">
    <source>
        <dbReference type="Google" id="ProtNLM"/>
    </source>
</evidence>
<dbReference type="Proteomes" id="UP001152759">
    <property type="component" value="Chromosome 2"/>
</dbReference>
<sequence length="670" mass="75864">MSDKLFSSLHPKSRHRKVAKQLLVSATSTVEPISSCDNSFHLPPTEEPPRKRVLQGTSGIAEAPTYLLTEEDVASDSDSDAGLLSSELLELLDDSPDSDFSEIEEEASVDISDPVESISDRLRSWAAQYNISLIALSALLCILRVFECFSRLPKDARTFLRALKSVKDNLRDVNPGQYYHFSLKSGIIRMLENVIVFGLEEIELVIGIDGLPLFDSSSTELWPILASIISIPTIVNNVFPIGVYSGPKKPLKCAEFLSDFVVEAKSLIANGIDVNGTHLKVKIKEFSCDAPAKAFILNIKGHTGYFSCTRCKQEGEYFENRVTFPDTSGTQRSHQEFLRYDDDEFHHGPTPLIAIPGLQFCSSFALDYMHLVCLGVTRTLFFIWLFAKPPLKLSAFFINKMSDQLIFLSSFKPYEFCRRHRSLEFAKRFKATEYRQLLLYTGPVVLLNHISDEHYNHFLCLHVAMTILLSPKLQNKYHDYAKDLLKHFVESTKTLYGQEFLTHNFHGLLHLADDLGYFGSLEVCSAFKFENYLGQLKKLIRKGQGILQQLVRRMWEQAFIIKKESINTNNGLSGKHDLGPLPGNCTNPQYKFMSRTGFKLSIEKPNNCCGTKTGQILLIENIAYFASNNEPVVIAREFLCKENFYQSPCESSCLVGIRSKKYIFLLKIEH</sequence>